<feature type="compositionally biased region" description="Polar residues" evidence="2">
    <location>
        <begin position="108"/>
        <end position="145"/>
    </location>
</feature>
<feature type="compositionally biased region" description="Low complexity" evidence="2">
    <location>
        <begin position="96"/>
        <end position="107"/>
    </location>
</feature>
<evidence type="ECO:0000256" key="1">
    <source>
        <dbReference type="SAM" id="Coils"/>
    </source>
</evidence>
<evidence type="ECO:0000256" key="2">
    <source>
        <dbReference type="SAM" id="MobiDB-lite"/>
    </source>
</evidence>
<keyword evidence="1" id="KW-0175">Coiled coil</keyword>
<protein>
    <submittedName>
        <fullName evidence="3">Oidioi.mRNA.OKI2018_I69.chr1.g347.t1.cds</fullName>
    </submittedName>
</protein>
<reference evidence="3 4" key="1">
    <citation type="submission" date="2021-04" db="EMBL/GenBank/DDBJ databases">
        <authorList>
            <person name="Bliznina A."/>
        </authorList>
    </citation>
    <scope>NUCLEOTIDE SEQUENCE [LARGE SCALE GENOMIC DNA]</scope>
</reference>
<evidence type="ECO:0000313" key="3">
    <source>
        <dbReference type="EMBL" id="CAG5102537.1"/>
    </source>
</evidence>
<gene>
    <name evidence="3" type="ORF">OKIOD_LOCUS9112</name>
</gene>
<keyword evidence="4" id="KW-1185">Reference proteome</keyword>
<evidence type="ECO:0000313" key="4">
    <source>
        <dbReference type="Proteomes" id="UP001158576"/>
    </source>
</evidence>
<feature type="compositionally biased region" description="Polar residues" evidence="2">
    <location>
        <begin position="157"/>
        <end position="167"/>
    </location>
</feature>
<proteinExistence type="predicted"/>
<organism evidence="3 4">
    <name type="scientific">Oikopleura dioica</name>
    <name type="common">Tunicate</name>
    <dbReference type="NCBI Taxonomy" id="34765"/>
    <lineage>
        <taxon>Eukaryota</taxon>
        <taxon>Metazoa</taxon>
        <taxon>Chordata</taxon>
        <taxon>Tunicata</taxon>
        <taxon>Appendicularia</taxon>
        <taxon>Copelata</taxon>
        <taxon>Oikopleuridae</taxon>
        <taxon>Oikopleura</taxon>
    </lineage>
</organism>
<feature type="coiled-coil region" evidence="1">
    <location>
        <begin position="184"/>
        <end position="244"/>
    </location>
</feature>
<sequence length="247" mass="27928">MTKNDHSDFSGYLISNDSSYESEDLRGSNYWSPRLDLSSSVSMHNLSLNSPSTPKYPNRQLGSPKKPKQQEVPNYLPRYGSRMSLSSLAESRRSTKTTTTTGNSIRTNLSKTKSISNLSQISRLSTRSTSQRNSTGLTKSHSNWDLATRSPKRSPRENSVTSDAWPENQVNTVANRFASRLKQYDSMEHELKSMKQKRSELSRSLRMLDSGTDGASRHKARQRKDQLEIELDAVDREIHSLKLGLSQ</sequence>
<dbReference type="Proteomes" id="UP001158576">
    <property type="component" value="Chromosome 1"/>
</dbReference>
<feature type="region of interest" description="Disordered" evidence="2">
    <location>
        <begin position="1"/>
        <end position="167"/>
    </location>
</feature>
<dbReference type="EMBL" id="OU015566">
    <property type="protein sequence ID" value="CAG5102537.1"/>
    <property type="molecule type" value="Genomic_DNA"/>
</dbReference>
<accession>A0ABN7SNT5</accession>
<name>A0ABN7SNT5_OIKDI</name>
<feature type="compositionally biased region" description="Polar residues" evidence="2">
    <location>
        <begin position="37"/>
        <end position="55"/>
    </location>
</feature>